<dbReference type="EMBL" id="CAEFZW010000002">
    <property type="protein sequence ID" value="CAB4252705.1"/>
    <property type="molecule type" value="Genomic_DNA"/>
</dbReference>
<feature type="domain" description="N-acetyltransferase" evidence="3">
    <location>
        <begin position="16"/>
        <end position="181"/>
    </location>
</feature>
<keyword evidence="1 4" id="KW-0808">Transferase</keyword>
<dbReference type="Gene3D" id="3.40.630.30">
    <property type="match status" value="1"/>
</dbReference>
<protein>
    <submittedName>
        <fullName evidence="4">Similar to Saccharomyces cerevisiae YOR253W NAT5 Subunit of the N-terminal acetyltransferase NatA (Nat1p, Ard1p, Nat5p)</fullName>
    </submittedName>
</protein>
<evidence type="ECO:0000313" key="5">
    <source>
        <dbReference type="Proteomes" id="UP000644660"/>
    </source>
</evidence>
<name>A0A8H2VCD7_9SACH</name>
<accession>A0A8H2VCD7</accession>
<evidence type="ECO:0000313" key="4">
    <source>
        <dbReference type="EMBL" id="CAB4252705.1"/>
    </source>
</evidence>
<dbReference type="PANTHER" id="PTHR42919:SF8">
    <property type="entry name" value="N-ALPHA-ACETYLTRANSFERASE 50"/>
    <property type="match status" value="1"/>
</dbReference>
<evidence type="ECO:0000256" key="1">
    <source>
        <dbReference type="ARBA" id="ARBA00022679"/>
    </source>
</evidence>
<reference evidence="4 5" key="1">
    <citation type="submission" date="2020-05" db="EMBL/GenBank/DDBJ databases">
        <authorList>
            <person name="Casaregola S."/>
            <person name="Devillers H."/>
            <person name="Grondin C."/>
        </authorList>
    </citation>
    <scope>NUCLEOTIDE SEQUENCE [LARGE SCALE GENOMIC DNA]</scope>
    <source>
        <strain evidence="4 5">CLIB 1767</strain>
    </source>
</reference>
<dbReference type="Pfam" id="PF00583">
    <property type="entry name" value="Acetyltransf_1"/>
    <property type="match status" value="1"/>
</dbReference>
<dbReference type="CDD" id="cd04301">
    <property type="entry name" value="NAT_SF"/>
    <property type="match status" value="1"/>
</dbReference>
<gene>
    <name evidence="4" type="ORF">KABA2_02S02486</name>
</gene>
<dbReference type="SUPFAM" id="SSF55729">
    <property type="entry name" value="Acyl-CoA N-acyltransferases (Nat)"/>
    <property type="match status" value="1"/>
</dbReference>
<organism evidence="4 5">
    <name type="scientific">Maudiozyma barnettii</name>
    <dbReference type="NCBI Taxonomy" id="61262"/>
    <lineage>
        <taxon>Eukaryota</taxon>
        <taxon>Fungi</taxon>
        <taxon>Dikarya</taxon>
        <taxon>Ascomycota</taxon>
        <taxon>Saccharomycotina</taxon>
        <taxon>Saccharomycetes</taxon>
        <taxon>Saccharomycetales</taxon>
        <taxon>Saccharomycetaceae</taxon>
        <taxon>Maudiozyma</taxon>
    </lineage>
</organism>
<keyword evidence="2" id="KW-0012">Acyltransferase</keyword>
<dbReference type="RefSeq" id="XP_041404743.1">
    <property type="nucleotide sequence ID" value="XM_041548809.1"/>
</dbReference>
<keyword evidence="5" id="KW-1185">Reference proteome</keyword>
<dbReference type="InterPro" id="IPR016181">
    <property type="entry name" value="Acyl_CoA_acyltransferase"/>
</dbReference>
<dbReference type="PANTHER" id="PTHR42919">
    <property type="entry name" value="N-ALPHA-ACETYLTRANSFERASE"/>
    <property type="match status" value="1"/>
</dbReference>
<dbReference type="AlphaFoldDB" id="A0A8H2VCD7"/>
<dbReference type="InterPro" id="IPR051556">
    <property type="entry name" value="N-term/lysine_N-AcTrnsfr"/>
</dbReference>
<evidence type="ECO:0000259" key="3">
    <source>
        <dbReference type="PROSITE" id="PS51186"/>
    </source>
</evidence>
<evidence type="ECO:0000256" key="2">
    <source>
        <dbReference type="ARBA" id="ARBA00023315"/>
    </source>
</evidence>
<dbReference type="GeneID" id="64855839"/>
<sequence length="181" mass="20842">MFCWIRLEYMFNSDNINVSDVDDHNWQDFQKLTNEVLHSNYPEALFNDCGARKHLIHFSKIVKVKGNVIAGAKAYSVTSLSGVKNSTSNIVPLATYIETIVVDNRYRDKGIGTYLIELIEQESQNCFTPKIILHTPKNNTKVIKWYLMKGYRIQNTVEGYYSATELDSKYSPDAFLLEKDL</sequence>
<dbReference type="GO" id="GO:0016747">
    <property type="term" value="F:acyltransferase activity, transferring groups other than amino-acyl groups"/>
    <property type="evidence" value="ECO:0007669"/>
    <property type="project" value="InterPro"/>
</dbReference>
<dbReference type="InterPro" id="IPR000182">
    <property type="entry name" value="GNAT_dom"/>
</dbReference>
<dbReference type="Proteomes" id="UP000644660">
    <property type="component" value="Unassembled WGS sequence"/>
</dbReference>
<comment type="caution">
    <text evidence="4">The sequence shown here is derived from an EMBL/GenBank/DDBJ whole genome shotgun (WGS) entry which is preliminary data.</text>
</comment>
<proteinExistence type="predicted"/>
<dbReference type="PROSITE" id="PS51186">
    <property type="entry name" value="GNAT"/>
    <property type="match status" value="1"/>
</dbReference>